<comment type="similarity">
    <text evidence="2 9">Belongs to the mitochondrial pyruvate carrier (MPC) (TC 2.A.105) family.</text>
</comment>
<reference evidence="10 11" key="1">
    <citation type="submission" date="2019-05" db="EMBL/GenBank/DDBJ databases">
        <title>Emergence of the Ug99 lineage of the wheat stem rust pathogen through somatic hybridization.</title>
        <authorList>
            <person name="Li F."/>
            <person name="Upadhyaya N.M."/>
            <person name="Sperschneider J."/>
            <person name="Matny O."/>
            <person name="Nguyen-Phuc H."/>
            <person name="Mago R."/>
            <person name="Raley C."/>
            <person name="Miller M.E."/>
            <person name="Silverstein K.A.T."/>
            <person name="Henningsen E."/>
            <person name="Hirsch C.D."/>
            <person name="Visser B."/>
            <person name="Pretorius Z.A."/>
            <person name="Steffenson B.J."/>
            <person name="Schwessinger B."/>
            <person name="Dodds P.N."/>
            <person name="Figueroa M."/>
        </authorList>
    </citation>
    <scope>NUCLEOTIDE SEQUENCE [LARGE SCALE GENOMIC DNA]</scope>
    <source>
        <strain evidence="10">21-0</strain>
    </source>
</reference>
<keyword evidence="4" id="KW-0812">Transmembrane</keyword>
<evidence type="ECO:0000256" key="4">
    <source>
        <dbReference type="ARBA" id="ARBA00022692"/>
    </source>
</evidence>
<comment type="function">
    <text evidence="9">Mediates the uptake of pyruvate into mitochondria.</text>
</comment>
<sequence length="87" mass="9815">MFKWGLVIAGVKDLSRPAEKLSLSQNIGYLPENNSDRRADEETQRDKQAKGNTIQLLTYFLSLSIFNTPDHPIIIIIVDNSDQLLVS</sequence>
<gene>
    <name evidence="10" type="ORF">PGT21_029353</name>
</gene>
<dbReference type="Pfam" id="PF03650">
    <property type="entry name" value="MPC"/>
    <property type="match status" value="1"/>
</dbReference>
<evidence type="ECO:0000256" key="7">
    <source>
        <dbReference type="ARBA" id="ARBA00023128"/>
    </source>
</evidence>
<evidence type="ECO:0000256" key="2">
    <source>
        <dbReference type="ARBA" id="ARBA00006416"/>
    </source>
</evidence>
<keyword evidence="6" id="KW-1133">Transmembrane helix</keyword>
<evidence type="ECO:0000256" key="8">
    <source>
        <dbReference type="ARBA" id="ARBA00023136"/>
    </source>
</evidence>
<dbReference type="GO" id="GO:0006850">
    <property type="term" value="P:pyruvate import into mitochondria"/>
    <property type="evidence" value="ECO:0007669"/>
    <property type="project" value="InterPro"/>
</dbReference>
<protein>
    <recommendedName>
        <fullName evidence="9">Mitochondrial pyruvate carrier</fullName>
    </recommendedName>
</protein>
<comment type="subcellular location">
    <subcellularLocation>
        <location evidence="1 9">Mitochondrion inner membrane</location>
        <topology evidence="1 9">Multi-pass membrane protein</topology>
    </subcellularLocation>
</comment>
<evidence type="ECO:0000256" key="1">
    <source>
        <dbReference type="ARBA" id="ARBA00004448"/>
    </source>
</evidence>
<dbReference type="EMBL" id="VSWC01000053">
    <property type="protein sequence ID" value="KAA1101758.1"/>
    <property type="molecule type" value="Genomic_DNA"/>
</dbReference>
<evidence type="ECO:0000313" key="10">
    <source>
        <dbReference type="EMBL" id="KAA1101758.1"/>
    </source>
</evidence>
<dbReference type="Proteomes" id="UP000324748">
    <property type="component" value="Unassembled WGS sequence"/>
</dbReference>
<keyword evidence="3 9" id="KW-0813">Transport</keyword>
<name>A0A5B0PMG2_PUCGR</name>
<accession>A0A5B0PMG2</accession>
<organism evidence="10 11">
    <name type="scientific">Puccinia graminis f. sp. tritici</name>
    <dbReference type="NCBI Taxonomy" id="56615"/>
    <lineage>
        <taxon>Eukaryota</taxon>
        <taxon>Fungi</taxon>
        <taxon>Dikarya</taxon>
        <taxon>Basidiomycota</taxon>
        <taxon>Pucciniomycotina</taxon>
        <taxon>Pucciniomycetes</taxon>
        <taxon>Pucciniales</taxon>
        <taxon>Pucciniaceae</taxon>
        <taxon>Puccinia</taxon>
    </lineage>
</organism>
<comment type="caution">
    <text evidence="10">The sequence shown here is derived from an EMBL/GenBank/DDBJ whole genome shotgun (WGS) entry which is preliminary data.</text>
</comment>
<keyword evidence="8" id="KW-0472">Membrane</keyword>
<dbReference type="GO" id="GO:0005743">
    <property type="term" value="C:mitochondrial inner membrane"/>
    <property type="evidence" value="ECO:0007669"/>
    <property type="project" value="UniProtKB-SubCell"/>
</dbReference>
<evidence type="ECO:0000313" key="11">
    <source>
        <dbReference type="Proteomes" id="UP000324748"/>
    </source>
</evidence>
<proteinExistence type="inferred from homology"/>
<evidence type="ECO:0000256" key="3">
    <source>
        <dbReference type="ARBA" id="ARBA00022448"/>
    </source>
</evidence>
<evidence type="ECO:0000256" key="6">
    <source>
        <dbReference type="ARBA" id="ARBA00022989"/>
    </source>
</evidence>
<dbReference type="AlphaFoldDB" id="A0A5B0PMG2"/>
<evidence type="ECO:0000256" key="9">
    <source>
        <dbReference type="RuleBase" id="RU363100"/>
    </source>
</evidence>
<dbReference type="InterPro" id="IPR005336">
    <property type="entry name" value="MPC"/>
</dbReference>
<evidence type="ECO:0000256" key="5">
    <source>
        <dbReference type="ARBA" id="ARBA00022792"/>
    </source>
</evidence>
<keyword evidence="11" id="KW-1185">Reference proteome</keyword>
<keyword evidence="5 9" id="KW-0999">Mitochondrion inner membrane</keyword>
<keyword evidence="7 9" id="KW-0496">Mitochondrion</keyword>